<protein>
    <submittedName>
        <fullName evidence="1">Uncharacterized protein</fullName>
    </submittedName>
</protein>
<dbReference type="AlphaFoldDB" id="A0A814F969"/>
<dbReference type="Proteomes" id="UP000663864">
    <property type="component" value="Unassembled WGS sequence"/>
</dbReference>
<evidence type="ECO:0000313" key="2">
    <source>
        <dbReference type="Proteomes" id="UP000663864"/>
    </source>
</evidence>
<dbReference type="EMBL" id="CAJNOT010000437">
    <property type="protein sequence ID" value="CAF0981942.1"/>
    <property type="molecule type" value="Genomic_DNA"/>
</dbReference>
<name>A0A814F969_9BILA</name>
<sequence>MFSLIWSLDKSICKAITQTLVKIYFDVTPTVLPLNEVSSKLNHITDLIQAKEKNRRFVYISCLLLQLLATPKKGILKS</sequence>
<reference evidence="1" key="1">
    <citation type="submission" date="2021-02" db="EMBL/GenBank/DDBJ databases">
        <authorList>
            <person name="Nowell W R."/>
        </authorList>
    </citation>
    <scope>NUCLEOTIDE SEQUENCE</scope>
</reference>
<proteinExistence type="predicted"/>
<gene>
    <name evidence="1" type="ORF">ZHD862_LOCUS11550</name>
</gene>
<comment type="caution">
    <text evidence="1">The sequence shown here is derived from an EMBL/GenBank/DDBJ whole genome shotgun (WGS) entry which is preliminary data.</text>
</comment>
<evidence type="ECO:0000313" key="1">
    <source>
        <dbReference type="EMBL" id="CAF0981942.1"/>
    </source>
</evidence>
<organism evidence="1 2">
    <name type="scientific">Rotaria sordida</name>
    <dbReference type="NCBI Taxonomy" id="392033"/>
    <lineage>
        <taxon>Eukaryota</taxon>
        <taxon>Metazoa</taxon>
        <taxon>Spiralia</taxon>
        <taxon>Gnathifera</taxon>
        <taxon>Rotifera</taxon>
        <taxon>Eurotatoria</taxon>
        <taxon>Bdelloidea</taxon>
        <taxon>Philodinida</taxon>
        <taxon>Philodinidae</taxon>
        <taxon>Rotaria</taxon>
    </lineage>
</organism>
<accession>A0A814F969</accession>